<dbReference type="InterPro" id="IPR052820">
    <property type="entry name" value="PhiA_domain"/>
</dbReference>
<dbReference type="Proteomes" id="UP000184330">
    <property type="component" value="Unassembled WGS sequence"/>
</dbReference>
<sequence>MEKRNSNQFASTALHSGSPIQATSVQANGKQFFIGKPGSAYCPEGVSGLECSNYGNQTFFSYSLSTSGLGLATSLPGGQLVYISSQGALSYTTPHSGFIPSDSYTSPFQFTAQSDSGTVGKLNFENEDFFACPVQDEAGVYQIFAAAVAGPCDNCSGIAIGTTSVHGKTAYQY</sequence>
<proteinExistence type="predicted"/>
<dbReference type="OrthoDB" id="5430620at2759"/>
<dbReference type="AlphaFoldDB" id="A0A1L7WZD3"/>
<protein>
    <recommendedName>
        <fullName evidence="3">Cell wall protein PhiA</fullName>
    </recommendedName>
</protein>
<dbReference type="PANTHER" id="PTHR42047">
    <property type="entry name" value="PROTEIN, PUTATIVE (AFU_ORTHOLOGUE AFUA_6G03560)-RELATED"/>
    <property type="match status" value="1"/>
</dbReference>
<dbReference type="EMBL" id="FJOG01000011">
    <property type="protein sequence ID" value="CZR58129.1"/>
    <property type="molecule type" value="Genomic_DNA"/>
</dbReference>
<name>A0A1L7WZD3_9HELO</name>
<evidence type="ECO:0000313" key="2">
    <source>
        <dbReference type="Proteomes" id="UP000184330"/>
    </source>
</evidence>
<keyword evidence="2" id="KW-1185">Reference proteome</keyword>
<organism evidence="1 2">
    <name type="scientific">Phialocephala subalpina</name>
    <dbReference type="NCBI Taxonomy" id="576137"/>
    <lineage>
        <taxon>Eukaryota</taxon>
        <taxon>Fungi</taxon>
        <taxon>Dikarya</taxon>
        <taxon>Ascomycota</taxon>
        <taxon>Pezizomycotina</taxon>
        <taxon>Leotiomycetes</taxon>
        <taxon>Helotiales</taxon>
        <taxon>Mollisiaceae</taxon>
        <taxon>Phialocephala</taxon>
        <taxon>Phialocephala fortinii species complex</taxon>
    </lineage>
</organism>
<evidence type="ECO:0000313" key="1">
    <source>
        <dbReference type="EMBL" id="CZR58129.1"/>
    </source>
</evidence>
<reference evidence="1 2" key="1">
    <citation type="submission" date="2016-03" db="EMBL/GenBank/DDBJ databases">
        <authorList>
            <person name="Ploux O."/>
        </authorList>
    </citation>
    <scope>NUCLEOTIDE SEQUENCE [LARGE SCALE GENOMIC DNA]</scope>
    <source>
        <strain evidence="1 2">UAMH 11012</strain>
    </source>
</reference>
<dbReference type="PANTHER" id="PTHR42047:SF1">
    <property type="entry name" value="PROTEIN, PUTATIVE (AFU_ORTHOLOGUE AFUA_6G03560)-RELATED"/>
    <property type="match status" value="1"/>
</dbReference>
<gene>
    <name evidence="1" type="ORF">PAC_08020</name>
</gene>
<accession>A0A1L7WZD3</accession>
<evidence type="ECO:0008006" key="3">
    <source>
        <dbReference type="Google" id="ProtNLM"/>
    </source>
</evidence>
<dbReference type="STRING" id="576137.A0A1L7WZD3"/>